<accession>A0AAN8NNT0</accession>
<feature type="region of interest" description="Disordered" evidence="1">
    <location>
        <begin position="1038"/>
        <end position="1066"/>
    </location>
</feature>
<feature type="compositionally biased region" description="Polar residues" evidence="1">
    <location>
        <begin position="1588"/>
        <end position="1599"/>
    </location>
</feature>
<feature type="compositionally biased region" description="Basic and acidic residues" evidence="1">
    <location>
        <begin position="796"/>
        <end position="808"/>
    </location>
</feature>
<comment type="caution">
    <text evidence="2">The sequence shown here is derived from an EMBL/GenBank/DDBJ whole genome shotgun (WGS) entry which is preliminary data.</text>
</comment>
<feature type="region of interest" description="Disordered" evidence="1">
    <location>
        <begin position="596"/>
        <end position="659"/>
    </location>
</feature>
<feature type="region of interest" description="Disordered" evidence="1">
    <location>
        <begin position="931"/>
        <end position="955"/>
    </location>
</feature>
<feature type="compositionally biased region" description="Basic and acidic residues" evidence="1">
    <location>
        <begin position="304"/>
        <end position="314"/>
    </location>
</feature>
<dbReference type="PANTHER" id="PTHR42105:SF1">
    <property type="entry name" value="TRANSALDOLASE"/>
    <property type="match status" value="1"/>
</dbReference>
<feature type="compositionally biased region" description="Polar residues" evidence="1">
    <location>
        <begin position="1462"/>
        <end position="1477"/>
    </location>
</feature>
<evidence type="ECO:0000313" key="2">
    <source>
        <dbReference type="EMBL" id="KAK6514253.1"/>
    </source>
</evidence>
<evidence type="ECO:0000313" key="3">
    <source>
        <dbReference type="Proteomes" id="UP001307849"/>
    </source>
</evidence>
<proteinExistence type="predicted"/>
<feature type="region of interest" description="Disordered" evidence="1">
    <location>
        <begin position="1"/>
        <end position="28"/>
    </location>
</feature>
<feature type="compositionally biased region" description="Basic and acidic residues" evidence="1">
    <location>
        <begin position="612"/>
        <end position="621"/>
    </location>
</feature>
<feature type="compositionally biased region" description="Low complexity" evidence="1">
    <location>
        <begin position="1559"/>
        <end position="1584"/>
    </location>
</feature>
<keyword evidence="3" id="KW-1185">Reference proteome</keyword>
<feature type="compositionally biased region" description="Basic residues" evidence="1">
    <location>
        <begin position="1653"/>
        <end position="1663"/>
    </location>
</feature>
<feature type="compositionally biased region" description="Polar residues" evidence="1">
    <location>
        <begin position="770"/>
        <end position="782"/>
    </location>
</feature>
<feature type="region of interest" description="Disordered" evidence="1">
    <location>
        <begin position="1080"/>
        <end position="1112"/>
    </location>
</feature>
<feature type="compositionally biased region" description="Polar residues" evidence="1">
    <location>
        <begin position="130"/>
        <end position="140"/>
    </location>
</feature>
<feature type="region of interest" description="Disordered" evidence="1">
    <location>
        <begin position="767"/>
        <end position="825"/>
    </location>
</feature>
<dbReference type="PANTHER" id="PTHR42105">
    <property type="entry name" value="DIM2-ASSOCIATED PROTEIN 1"/>
    <property type="match status" value="1"/>
</dbReference>
<feature type="region of interest" description="Disordered" evidence="1">
    <location>
        <begin position="996"/>
        <end position="1026"/>
    </location>
</feature>
<feature type="compositionally biased region" description="Basic and acidic residues" evidence="1">
    <location>
        <begin position="1406"/>
        <end position="1416"/>
    </location>
</feature>
<feature type="region of interest" description="Disordered" evidence="1">
    <location>
        <begin position="442"/>
        <end position="472"/>
    </location>
</feature>
<reference evidence="2 3" key="1">
    <citation type="submission" date="2019-10" db="EMBL/GenBank/DDBJ databases">
        <authorList>
            <person name="Palmer J.M."/>
        </authorList>
    </citation>
    <scope>NUCLEOTIDE SEQUENCE [LARGE SCALE GENOMIC DNA]</scope>
    <source>
        <strain evidence="2 3">TWF506</strain>
    </source>
</reference>
<feature type="region of interest" description="Disordered" evidence="1">
    <location>
        <begin position="119"/>
        <end position="337"/>
    </location>
</feature>
<feature type="compositionally biased region" description="Polar residues" evidence="1">
    <location>
        <begin position="175"/>
        <end position="184"/>
    </location>
</feature>
<sequence>MPTTAMGLDRPDPSIVSTSSVGGDKSMLSLQTKSSYSIPDDGRAITIETNKKHHQKQIMDNDAASAVSQNSQTSLLIEYFEGARGQGSAPSHRPSVRVKVTPSSHRRASQQARAIELGPDGRPITKRAPSYTQRISLSNPRNEDRLIVAKDRRKRRSEAGGSDMTLTRGEDDFTSEVSEQSQSLVHPPMKIDVIREGPGSPLGSPRYYRTNSGPRGRRKTYDDGDSGLHPLSQRRSRSLSNERELMLGEGSNLGSNIGSNISSNLSRKRSQSLDRDREGLTKEQRRERRRLEKKMAEFNGEPSTRSREIKSPRDRHGRSISRDEGRRKVSGARNVSNASDLAQNPVLLEAVEDAIKRLILPQFEALKASNQAGNTSAIDQSASAAIAAEAARAFAEKRSAGKLETDHEGPMLVLQPDADMGTTGYGVVLSQSDNSALLRSESVRSRGPGFGPGPAPGSDLADGAPAIEPLDGLFGKHPSAHEQLRMPSIPSMASSNRSEHEHNMHADIEGAPYPTAEGSGMPTTGDTPHPISMPEVVAPLNISRRGTPASNLEQAPTPKRSFASIRRQFDAQGLIQVAPLSPRKYTFAAKSEVSVASASTAPSWHPNKSSRYNRDDIEARDQGVQSRSELPKGASPRGDAMNWWFEGNKDAPTQPGTEVDQSIVGQSVADQSVVAQSYAGQSYAGQSYGGQSYADQSYADQSYADQSYADQSVADQSVVDQSAVGYSAVGTSVVDDSAVGYDPNHYQYGDYGDSDVGLTVPNMRAGSALSVPSNRGTGSSTTEVHKIQLDPPDTTSHLEEDFENRSANRDSIPGSFEARHSERVAAGQNVRDVGAYASMRNTPVDVPSQRASVYDNLSDVHGQHSHTSLRPQERAMSPASTVLSEAPKLGFNAAPVYGYDDPAYGHYQSRSDLGLGNSELGDEDDVVTNPYGADRSSQVMPNDDAITNPYTDNRMSRDMSVLSGVDDMTTNPYGADRTSREIAMEGGDQHWGYAEDDHTGSHNANFGHRALQAGHSGGDFTGDADQDSLADRENMLTPLPMDREGYNNSANPLSPESDDGIQTGLKGISSFGGIGIGGMDDHSEDGDEFTPFRGHARPGSSNSHGMPSPLYDSALGRGIDRIQSKDIVALMDHLTVRDAARNARDTEILMTLVRSAAEMRDSFDDLKKQLAAHSNQMVLEIDQGAEKTVAKLGAPRPVIPLPISRQIKAPRNFEEEKEEAHKKTNIFRKALKGLSMKSSNDLARIEDMLVQLLGEVEGLKAAASYAYTESNTASHAGDHVQIPVHTQSIRSQQSHQSYNNASANNLGTVDYSAAAGIGQRIMNSNGELNYHYGIANPVTLQQVTNVITRGVTPNDDGMRTPRGYRDVQPEQGPAHSVPTIQTIQTPLEPVSPPAPQNSSQFNDSPNTDKGKKRESGQKASRWSETTTSSGFKSFFTRKKKGESMEQSRTNSEFEEDWAGTPQMGTAENSPYPQHSRQVASPIYEKPSLEANRRSLEIKQPKPIVHHSRYKLEQAAETHIDTQSPALTQSTTSLKRFMQHGGSYNNITSLAPMFPDTGESSNSYSQNYQQQGHQSYQSSQDHYSPQPGPSNTNAHYSPQQDFDDRTVTPQPPQTAQTVQTTTTIDDVGDLSYVTERKKKTRHKRDETPEERTARKERRRQRHRSRELLGEVPREEDEDMMGSRPASAASRKYTRPLSAASHRSYRANDDAGSTNSNRHRTSHLTHITTVDTFGYQD</sequence>
<feature type="region of interest" description="Disordered" evidence="1">
    <location>
        <begin position="84"/>
        <end position="107"/>
    </location>
</feature>
<feature type="compositionally biased region" description="Polar residues" evidence="1">
    <location>
        <begin position="1396"/>
        <end position="1405"/>
    </location>
</feature>
<feature type="compositionally biased region" description="Low complexity" evidence="1">
    <location>
        <begin position="250"/>
        <end position="265"/>
    </location>
</feature>
<feature type="compositionally biased region" description="Low complexity" evidence="1">
    <location>
        <begin position="1612"/>
        <end position="1622"/>
    </location>
</feature>
<feature type="compositionally biased region" description="Basic and acidic residues" evidence="1">
    <location>
        <begin position="141"/>
        <end position="150"/>
    </location>
</feature>
<evidence type="ECO:0000256" key="1">
    <source>
        <dbReference type="SAM" id="MobiDB-lite"/>
    </source>
</evidence>
<name>A0AAN8NNT0_9PEZI</name>
<feature type="compositionally biased region" description="Basic and acidic residues" evidence="1">
    <location>
        <begin position="271"/>
        <end position="296"/>
    </location>
</feature>
<organism evidence="2 3">
    <name type="scientific">Arthrobotrys conoides</name>
    <dbReference type="NCBI Taxonomy" id="74498"/>
    <lineage>
        <taxon>Eukaryota</taxon>
        <taxon>Fungi</taxon>
        <taxon>Dikarya</taxon>
        <taxon>Ascomycota</taxon>
        <taxon>Pezizomycotina</taxon>
        <taxon>Orbiliomycetes</taxon>
        <taxon>Orbiliales</taxon>
        <taxon>Orbiliaceae</taxon>
        <taxon>Arthrobotrys</taxon>
    </lineage>
</organism>
<feature type="compositionally biased region" description="Basic and acidic residues" evidence="1">
    <location>
        <begin position="1642"/>
        <end position="1652"/>
    </location>
</feature>
<feature type="compositionally biased region" description="Low complexity" evidence="1">
    <location>
        <begin position="1423"/>
        <end position="1434"/>
    </location>
</feature>
<feature type="region of interest" description="Disordered" evidence="1">
    <location>
        <begin position="1547"/>
        <end position="1717"/>
    </location>
</feature>
<feature type="region of interest" description="Disordered" evidence="1">
    <location>
        <begin position="1350"/>
        <end position="1477"/>
    </location>
</feature>
<feature type="compositionally biased region" description="Basic and acidic residues" evidence="1">
    <location>
        <begin position="1356"/>
        <end position="1368"/>
    </location>
</feature>
<protein>
    <submittedName>
        <fullName evidence="2">Uncharacterized protein</fullName>
    </submittedName>
</protein>
<dbReference type="EMBL" id="JAVHJM010000005">
    <property type="protein sequence ID" value="KAK6514253.1"/>
    <property type="molecule type" value="Genomic_DNA"/>
</dbReference>
<gene>
    <name evidence="2" type="ORF">TWF506_008651</name>
</gene>
<dbReference type="Proteomes" id="UP001307849">
    <property type="component" value="Unassembled WGS sequence"/>
</dbReference>